<organism evidence="1 2">
    <name type="scientific">Bifidobacterium platyrrhinorum</name>
    <dbReference type="NCBI Taxonomy" id="2661628"/>
    <lineage>
        <taxon>Bacteria</taxon>
        <taxon>Bacillati</taxon>
        <taxon>Actinomycetota</taxon>
        <taxon>Actinomycetes</taxon>
        <taxon>Bifidobacteriales</taxon>
        <taxon>Bifidobacteriaceae</taxon>
        <taxon>Bifidobacterium</taxon>
    </lineage>
</organism>
<protein>
    <recommendedName>
        <fullName evidence="3">CTP synthase</fullName>
    </recommendedName>
</protein>
<comment type="caution">
    <text evidence="1">The sequence shown here is derived from an EMBL/GenBank/DDBJ whole genome shotgun (WGS) entry which is preliminary data.</text>
</comment>
<keyword evidence="2" id="KW-1185">Reference proteome</keyword>
<dbReference type="Proteomes" id="UP000483293">
    <property type="component" value="Unassembled WGS sequence"/>
</dbReference>
<evidence type="ECO:0000313" key="2">
    <source>
        <dbReference type="Proteomes" id="UP000483293"/>
    </source>
</evidence>
<evidence type="ECO:0008006" key="3">
    <source>
        <dbReference type="Google" id="ProtNLM"/>
    </source>
</evidence>
<proteinExistence type="predicted"/>
<name>A0A6L9STE0_9BIFI</name>
<dbReference type="EMBL" id="WHZV01000008">
    <property type="protein sequence ID" value="NEG55830.1"/>
    <property type="molecule type" value="Genomic_DNA"/>
</dbReference>
<gene>
    <name evidence="1" type="ORF">GFD21_08705</name>
</gene>
<evidence type="ECO:0000313" key="1">
    <source>
        <dbReference type="EMBL" id="NEG55830.1"/>
    </source>
</evidence>
<sequence length="264" mass="29253">MFSGLTAADAYGFDHSWGLHDGVVYVADRSGDGIVDRRRIFDRLGNTAGSRSRHGGDAAEYGIRRLYMPSITAVRVDGVPVTAAARTLIDCALCIPFRYALPIFDSAARKGVDMRSVKESCKGMHTDRAPIESLLGCVDANSENGGESLVRASLIADGFAVPELQVEICDPSYPARRYRVDFLWRLYDGRMIVLEYDGMAKYEKPSMTRGRTAKQVLREQNDRDRALRAAGVTTILHCTYEDVAFSNGLFMMLRDAGVPRIRVE</sequence>
<reference evidence="1 2" key="1">
    <citation type="submission" date="2019-10" db="EMBL/GenBank/DDBJ databases">
        <title>Bifidobacterium from non-human primates.</title>
        <authorList>
            <person name="Modesto M."/>
        </authorList>
    </citation>
    <scope>NUCLEOTIDE SEQUENCE [LARGE SCALE GENOMIC DNA]</scope>
    <source>
        <strain evidence="1 2">SMA15</strain>
    </source>
</reference>
<dbReference type="RefSeq" id="WP_163197598.1">
    <property type="nucleotide sequence ID" value="NZ_WHZV01000008.1"/>
</dbReference>
<dbReference type="AlphaFoldDB" id="A0A6L9STE0"/>
<accession>A0A6L9STE0</accession>